<comment type="caution">
    <text evidence="3">The sequence shown here is derived from an EMBL/GenBank/DDBJ whole genome shotgun (WGS) entry which is preliminary data.</text>
</comment>
<dbReference type="EMBL" id="JAFHDT010000009">
    <property type="protein sequence ID" value="KAI7805357.1"/>
    <property type="molecule type" value="Genomic_DNA"/>
</dbReference>
<feature type="domain" description="Alkylated DNA repair protein AlkB homologue 8 N-terminal" evidence="2">
    <location>
        <begin position="460"/>
        <end position="490"/>
    </location>
</feature>
<feature type="region of interest" description="Disordered" evidence="1">
    <location>
        <begin position="55"/>
        <end position="75"/>
    </location>
</feature>
<dbReference type="InterPro" id="IPR015095">
    <property type="entry name" value="AlkB_hom8_N"/>
</dbReference>
<dbReference type="Proteomes" id="UP001059041">
    <property type="component" value="Linkage Group LG9"/>
</dbReference>
<feature type="non-terminal residue" evidence="3">
    <location>
        <position position="1"/>
    </location>
</feature>
<proteinExistence type="predicted"/>
<evidence type="ECO:0000313" key="4">
    <source>
        <dbReference type="Proteomes" id="UP001059041"/>
    </source>
</evidence>
<evidence type="ECO:0000259" key="2">
    <source>
        <dbReference type="Pfam" id="PF09004"/>
    </source>
</evidence>
<evidence type="ECO:0000313" key="3">
    <source>
        <dbReference type="EMBL" id="KAI7805357.1"/>
    </source>
</evidence>
<accession>A0A9W7WNA6</accession>
<organism evidence="3 4">
    <name type="scientific">Triplophysa rosa</name>
    <name type="common">Cave loach</name>
    <dbReference type="NCBI Taxonomy" id="992332"/>
    <lineage>
        <taxon>Eukaryota</taxon>
        <taxon>Metazoa</taxon>
        <taxon>Chordata</taxon>
        <taxon>Craniata</taxon>
        <taxon>Vertebrata</taxon>
        <taxon>Euteleostomi</taxon>
        <taxon>Actinopterygii</taxon>
        <taxon>Neopterygii</taxon>
        <taxon>Teleostei</taxon>
        <taxon>Ostariophysi</taxon>
        <taxon>Cypriniformes</taxon>
        <taxon>Nemacheilidae</taxon>
        <taxon>Triplophysa</taxon>
    </lineage>
</organism>
<evidence type="ECO:0000256" key="1">
    <source>
        <dbReference type="SAM" id="MobiDB-lite"/>
    </source>
</evidence>
<dbReference type="AlphaFoldDB" id="A0A9W7WNA6"/>
<dbReference type="GO" id="GO:0016706">
    <property type="term" value="F:2-oxoglutarate-dependent dioxygenase activity"/>
    <property type="evidence" value="ECO:0007669"/>
    <property type="project" value="InterPro"/>
</dbReference>
<gene>
    <name evidence="3" type="ORF">IRJ41_005667</name>
</gene>
<dbReference type="GO" id="GO:0008168">
    <property type="term" value="F:methyltransferase activity"/>
    <property type="evidence" value="ECO:0007669"/>
    <property type="project" value="InterPro"/>
</dbReference>
<name>A0A9W7WNA6_TRIRA</name>
<reference evidence="3" key="1">
    <citation type="submission" date="2021-02" db="EMBL/GenBank/DDBJ databases">
        <title>Comparative genomics reveals that relaxation of natural selection precedes convergent phenotypic evolution of cavefish.</title>
        <authorList>
            <person name="Peng Z."/>
        </authorList>
    </citation>
    <scope>NUCLEOTIDE SEQUENCE</scope>
    <source>
        <tissue evidence="3">Muscle</tissue>
    </source>
</reference>
<keyword evidence="4" id="KW-1185">Reference proteome</keyword>
<protein>
    <recommendedName>
        <fullName evidence="2">Alkylated DNA repair protein AlkB homologue 8 N-terminal domain-containing protein</fullName>
    </recommendedName>
</protein>
<sequence length="578" mass="64073">RPPRGTCPRLVEPMSSERHLHFSLSLYENERVRQLEDTSMSPRWSVPPWCTRARRRRPPGGLDLDSRPKHVGSQHLSCRELASLRAKRPPLHAMAPARPRRCDSSTRPLSPSTRLCSATRRCVTRDPMSRIISSLSTLSRQCVVLHHRQAGKSAEPISSPGLPHGKESALPAIEPAPGRSMKQIVPLALVSVPGSLTRAPKPSRWLRDTIRLSYAIQLTRRPLKFGTSSYLSQRQGCSRASGQGHHPSGKRSCSSLWLRCSTGSAARTSSSPKKRVARSAYPEQAPTQAAVQDAHAEAHPGVYQMSRLVHGNRPEGCLLSCLAFGRAYQYRVLPFGLSLSPRVFTKIVEAALSPRGVLRMALLMALTSKRVGDLQAPSVSTDCLELGPSDSHIILRPRPGYLPKVPTTPPRDQVENLQALPSGEEDPTHPCCVQYAHCASTWTARRASDALSSSLSVLEAQQRLYFLHQLRKFNLPQELLLQFYSAVIESVLYTSITVWFGSAAKTDLRRLQRIVQTAERITGTTLPNLQELYSTRVSKRARKITLDPSHPAHFIFELLPTGQRYSALSTKTARPSTL</sequence>
<dbReference type="Pfam" id="PF09004">
    <property type="entry name" value="ALKBH8_N"/>
    <property type="match status" value="1"/>
</dbReference>